<evidence type="ECO:0000256" key="2">
    <source>
        <dbReference type="ARBA" id="ARBA00023034"/>
    </source>
</evidence>
<dbReference type="GO" id="GO:0005829">
    <property type="term" value="C:cytosol"/>
    <property type="evidence" value="ECO:0007669"/>
    <property type="project" value="TreeGrafter"/>
</dbReference>
<dbReference type="PANTHER" id="PTHR12704">
    <property type="entry name" value="TRANS-GOLGI PROTEIN GMX33"/>
    <property type="match status" value="1"/>
</dbReference>
<comment type="subcellular location">
    <subcellularLocation>
        <location evidence="1">Golgi apparatus membrane</location>
        <topology evidence="1">Peripheral membrane protein</topology>
        <orientation evidence="1">Cytoplasmic side</orientation>
    </subcellularLocation>
</comment>
<dbReference type="GO" id="GO:0006890">
    <property type="term" value="P:retrograde vesicle-mediated transport, Golgi to endoplasmic reticulum"/>
    <property type="evidence" value="ECO:0007669"/>
    <property type="project" value="TreeGrafter"/>
</dbReference>
<keyword evidence="6" id="KW-1185">Reference proteome</keyword>
<dbReference type="GO" id="GO:0070273">
    <property type="term" value="F:phosphatidylinositol-4-phosphate binding"/>
    <property type="evidence" value="ECO:0007669"/>
    <property type="project" value="InterPro"/>
</dbReference>
<dbReference type="InterPro" id="IPR008628">
    <property type="entry name" value="GPP34-like"/>
</dbReference>
<dbReference type="EMBL" id="CP087164">
    <property type="protein sequence ID" value="UGS38848.1"/>
    <property type="molecule type" value="Genomic_DNA"/>
</dbReference>
<name>A0A9E7C6I5_9ACTN</name>
<dbReference type="InterPro" id="IPR038261">
    <property type="entry name" value="GPP34-like_sf"/>
</dbReference>
<dbReference type="GO" id="GO:0048194">
    <property type="term" value="P:Golgi vesicle budding"/>
    <property type="evidence" value="ECO:0007669"/>
    <property type="project" value="TreeGrafter"/>
</dbReference>
<evidence type="ECO:0008006" key="7">
    <source>
        <dbReference type="Google" id="ProtNLM"/>
    </source>
</evidence>
<sequence length="223" mass="24185">MELILAEQTLLIALDDEKGRDSTSWGSDPGLAAALLLDLARHELVVVDADGRLAAVDGPPPGHELLREAHAAILGSERRRNAKGWVGRLPHELKPLRTRLARGLVERGILTEQRTKFLGLLPTTRFPAADERPERELRERLHQVLVEGREPSEDEALLIGLLEPLELIDTVVERDERRAARKRAKAVAEQGIAGRAVRDAVASVQAAVIAAVVASSVAATSST</sequence>
<dbReference type="Proteomes" id="UP001162834">
    <property type="component" value="Chromosome"/>
</dbReference>
<keyword evidence="2" id="KW-0333">Golgi apparatus</keyword>
<organism evidence="5 6">
    <name type="scientific">Capillimicrobium parvum</name>
    <dbReference type="NCBI Taxonomy" id="2884022"/>
    <lineage>
        <taxon>Bacteria</taxon>
        <taxon>Bacillati</taxon>
        <taxon>Actinomycetota</taxon>
        <taxon>Thermoleophilia</taxon>
        <taxon>Solirubrobacterales</taxon>
        <taxon>Capillimicrobiaceae</taxon>
        <taxon>Capillimicrobium</taxon>
    </lineage>
</organism>
<protein>
    <recommendedName>
        <fullName evidence="7">GPP34 family phosphoprotein</fullName>
    </recommendedName>
</protein>
<keyword evidence="3" id="KW-0446">Lipid-binding</keyword>
<dbReference type="GO" id="GO:0043001">
    <property type="term" value="P:Golgi to plasma membrane protein transport"/>
    <property type="evidence" value="ECO:0007669"/>
    <property type="project" value="TreeGrafter"/>
</dbReference>
<dbReference type="PANTHER" id="PTHR12704:SF2">
    <property type="entry name" value="GOLGI PHOSPHOPROTEIN 3 HOMOLOG SAURON"/>
    <property type="match status" value="1"/>
</dbReference>
<dbReference type="RefSeq" id="WP_259312863.1">
    <property type="nucleotide sequence ID" value="NZ_CP087164.1"/>
</dbReference>
<dbReference type="GO" id="GO:0012505">
    <property type="term" value="C:endomembrane system"/>
    <property type="evidence" value="ECO:0007669"/>
    <property type="project" value="UniProtKB-ARBA"/>
</dbReference>
<evidence type="ECO:0000256" key="3">
    <source>
        <dbReference type="ARBA" id="ARBA00023121"/>
    </source>
</evidence>
<keyword evidence="4" id="KW-0472">Membrane</keyword>
<evidence type="ECO:0000313" key="6">
    <source>
        <dbReference type="Proteomes" id="UP001162834"/>
    </source>
</evidence>
<reference evidence="5" key="1">
    <citation type="journal article" date="2022" name="Int. J. Syst. Evol. Microbiol.">
        <title>Pseudomonas aegrilactucae sp. nov. and Pseudomonas morbosilactucae sp. nov., pathogens causing bacterial rot of lettuce in Japan.</title>
        <authorList>
            <person name="Sawada H."/>
            <person name="Fujikawa T."/>
            <person name="Satou M."/>
        </authorList>
    </citation>
    <scope>NUCLEOTIDE SEQUENCE</scope>
    <source>
        <strain evidence="5">0166_1</strain>
    </source>
</reference>
<gene>
    <name evidence="5" type="ORF">DSM104329_05278</name>
</gene>
<dbReference type="GO" id="GO:0007030">
    <property type="term" value="P:Golgi organization"/>
    <property type="evidence" value="ECO:0007669"/>
    <property type="project" value="TreeGrafter"/>
</dbReference>
<dbReference type="AlphaFoldDB" id="A0A9E7C6I5"/>
<dbReference type="KEGG" id="sbae:DSM104329_05278"/>
<proteinExistence type="predicted"/>
<evidence type="ECO:0000256" key="1">
    <source>
        <dbReference type="ARBA" id="ARBA00004255"/>
    </source>
</evidence>
<evidence type="ECO:0000313" key="5">
    <source>
        <dbReference type="EMBL" id="UGS38848.1"/>
    </source>
</evidence>
<dbReference type="Pfam" id="PF05719">
    <property type="entry name" value="GPP34"/>
    <property type="match status" value="1"/>
</dbReference>
<dbReference type="Gene3D" id="1.10.3630.10">
    <property type="entry name" value="yeast vps74-n-term truncation variant domain like"/>
    <property type="match status" value="1"/>
</dbReference>
<accession>A0A9E7C6I5</accession>
<evidence type="ECO:0000256" key="4">
    <source>
        <dbReference type="ARBA" id="ARBA00023136"/>
    </source>
</evidence>